<accession>A0ABQ8VCD7</accession>
<gene>
    <name evidence="1" type="ORF">C8R41DRAFT_450367</name>
</gene>
<dbReference type="Gene3D" id="3.40.50.1820">
    <property type="entry name" value="alpha/beta hydrolase"/>
    <property type="match status" value="1"/>
</dbReference>
<protein>
    <submittedName>
        <fullName evidence="1">Uncharacterized protein</fullName>
    </submittedName>
</protein>
<name>A0ABQ8VCD7_9AGAR</name>
<dbReference type="Proteomes" id="UP001150217">
    <property type="component" value="Unassembled WGS sequence"/>
</dbReference>
<dbReference type="InterPro" id="IPR029058">
    <property type="entry name" value="AB_hydrolase_fold"/>
</dbReference>
<sequence length="121" mass="13823">MLISSNQFSKAVIQEEHYWGSYLPKDLAIIPISHQHPWISLVSLDSIRGFLPPTLLQEDAEQTLDPMRTFHYQLVADNDDSATTRFLVYPNSDHSFLVSSFSEPRHSQAFSEAGCWLLRVS</sequence>
<comment type="caution">
    <text evidence="1">The sequence shown here is derived from an EMBL/GenBank/DDBJ whole genome shotgun (WGS) entry which is preliminary data.</text>
</comment>
<dbReference type="EMBL" id="JANVFT010000054">
    <property type="protein sequence ID" value="KAJ4484465.1"/>
    <property type="molecule type" value="Genomic_DNA"/>
</dbReference>
<evidence type="ECO:0000313" key="2">
    <source>
        <dbReference type="Proteomes" id="UP001150217"/>
    </source>
</evidence>
<proteinExistence type="predicted"/>
<evidence type="ECO:0000313" key="1">
    <source>
        <dbReference type="EMBL" id="KAJ4484465.1"/>
    </source>
</evidence>
<keyword evidence="2" id="KW-1185">Reference proteome</keyword>
<reference evidence="1" key="1">
    <citation type="submission" date="2022-08" db="EMBL/GenBank/DDBJ databases">
        <title>A Global Phylogenomic Analysis of the Shiitake Genus Lentinula.</title>
        <authorList>
            <consortium name="DOE Joint Genome Institute"/>
            <person name="Sierra-Patev S."/>
            <person name="Min B."/>
            <person name="Naranjo-Ortiz M."/>
            <person name="Looney B."/>
            <person name="Konkel Z."/>
            <person name="Slot J.C."/>
            <person name="Sakamoto Y."/>
            <person name="Steenwyk J.L."/>
            <person name="Rokas A."/>
            <person name="Carro J."/>
            <person name="Camarero S."/>
            <person name="Ferreira P."/>
            <person name="Molpeceres G."/>
            <person name="Ruiz-Duenas F.J."/>
            <person name="Serrano A."/>
            <person name="Henrissat B."/>
            <person name="Drula E."/>
            <person name="Hughes K.W."/>
            <person name="Mata J.L."/>
            <person name="Ishikawa N.K."/>
            <person name="Vargas-Isla R."/>
            <person name="Ushijima S."/>
            <person name="Smith C.A."/>
            <person name="Ahrendt S."/>
            <person name="Andreopoulos W."/>
            <person name="He G."/>
            <person name="Labutti K."/>
            <person name="Lipzen A."/>
            <person name="Ng V."/>
            <person name="Riley R."/>
            <person name="Sandor L."/>
            <person name="Barry K."/>
            <person name="Martinez A.T."/>
            <person name="Xiao Y."/>
            <person name="Gibbons J.G."/>
            <person name="Terashima K."/>
            <person name="Grigoriev I.V."/>
            <person name="Hibbett D.S."/>
        </authorList>
    </citation>
    <scope>NUCLEOTIDE SEQUENCE</scope>
    <source>
        <strain evidence="1">RHP3577 ss4</strain>
    </source>
</reference>
<organism evidence="1 2">
    <name type="scientific">Lentinula lateritia</name>
    <dbReference type="NCBI Taxonomy" id="40482"/>
    <lineage>
        <taxon>Eukaryota</taxon>
        <taxon>Fungi</taxon>
        <taxon>Dikarya</taxon>
        <taxon>Basidiomycota</taxon>
        <taxon>Agaricomycotina</taxon>
        <taxon>Agaricomycetes</taxon>
        <taxon>Agaricomycetidae</taxon>
        <taxon>Agaricales</taxon>
        <taxon>Marasmiineae</taxon>
        <taxon>Omphalotaceae</taxon>
        <taxon>Lentinula</taxon>
    </lineage>
</organism>